<evidence type="ECO:0000256" key="2">
    <source>
        <dbReference type="ARBA" id="ARBA00005375"/>
    </source>
</evidence>
<dbReference type="InterPro" id="IPR000560">
    <property type="entry name" value="His_Pase_clade-2"/>
</dbReference>
<dbReference type="AlphaFoldDB" id="A0A2A6CEC8"/>
<comment type="similarity">
    <text evidence="2">Belongs to the histidine acid phosphatase family.</text>
</comment>
<dbReference type="PANTHER" id="PTHR11567">
    <property type="entry name" value="ACID PHOSPHATASE-RELATED"/>
    <property type="match status" value="1"/>
</dbReference>
<sequence>MIQSLCLLLLFIAGTASAGIIASRDKQQLLLVQTVIRHGDRAATDRFATDESEKVLFRGLGEMSDDGINNAHKQGAAFRKRYVNELKFIDGRFLPSDVEFRGSPVSRVLMSAGSFGNGLFHKTPKGNDVTVPILTNKPDPVLAPQMNCLDYWDDAMDYLNLTSSADIKNTALEKMEEALWPDSCKEVPSNKADAIISELPNKAIRMPSSYNKCARLPAKQFMYDYISLLGGSGDHFNEMRLKRTIANCGMNCDDKKKFHVYYTHDVNVLALSHVFQCIETYNTYLKNGHDAPFESVGPNSGVSTLEAVNEYAGSFAVDQPRWKGRARKNMIQRLLLLTALAEVALSHPVEEGELQLVQVVIRHGDRAAQDGYATDKSAEVLFRGNGELSDDGIDNAHQQGFDFKKRYVDQYKLFDERYIPSEVRFRASTVPRVLMSAGSFSNALFKRTRGGNVVVPPIYTKDYNDDALLAPDFSCTNGWDEVQTALNLTNTDNIANDALVAMEQQQWPDSCKDVPANKVDAIIAELPNKAIKMPLAYDKCAMMPAKKFMYDYIELLGGGGDHYNELRLKRTVGMLTQELLDNMDDKVSCASKTDKTGCKTEKFRVYYSHDVNVLALSHVFRSIGTFKKITPAFSSALVLELWKNSKGYHIFLKNGQDAEFVYTGLSEEDSKLDNVKKFASKYATKEKVECDKPKKA</sequence>
<keyword evidence="9" id="KW-1185">Reference proteome</keyword>
<evidence type="ECO:0000256" key="4">
    <source>
        <dbReference type="ARBA" id="ARBA00022729"/>
    </source>
</evidence>
<dbReference type="GO" id="GO:0016791">
    <property type="term" value="F:phosphatase activity"/>
    <property type="evidence" value="ECO:0000318"/>
    <property type="project" value="GO_Central"/>
</dbReference>
<dbReference type="CDD" id="cd07061">
    <property type="entry name" value="HP_HAP_like"/>
    <property type="match status" value="2"/>
</dbReference>
<evidence type="ECO:0000256" key="3">
    <source>
        <dbReference type="ARBA" id="ARBA00012646"/>
    </source>
</evidence>
<evidence type="ECO:0000256" key="1">
    <source>
        <dbReference type="ARBA" id="ARBA00000032"/>
    </source>
</evidence>
<keyword evidence="6" id="KW-1015">Disulfide bond</keyword>
<protein>
    <recommendedName>
        <fullName evidence="3">acid phosphatase</fullName>
        <ecNumber evidence="3">3.1.3.2</ecNumber>
    </recommendedName>
</protein>
<proteinExistence type="inferred from homology"/>
<dbReference type="Gene3D" id="3.40.50.1240">
    <property type="entry name" value="Phosphoglycerate mutase-like"/>
    <property type="match status" value="2"/>
</dbReference>
<keyword evidence="4" id="KW-0732">Signal</keyword>
<reference evidence="8" key="2">
    <citation type="submission" date="2022-06" db="UniProtKB">
        <authorList>
            <consortium name="EnsemblMetazoa"/>
        </authorList>
    </citation>
    <scope>IDENTIFICATION</scope>
    <source>
        <strain evidence="8">PS312</strain>
    </source>
</reference>
<keyword evidence="7" id="KW-0325">Glycoprotein</keyword>
<accession>A0A8R1Y5S7</accession>
<dbReference type="EnsemblMetazoa" id="PPA04031.1">
    <property type="protein sequence ID" value="PPA04031.1"/>
    <property type="gene ID" value="WBGene00093585"/>
</dbReference>
<dbReference type="SUPFAM" id="SSF53254">
    <property type="entry name" value="Phosphoglycerate mutase-like"/>
    <property type="match status" value="2"/>
</dbReference>
<dbReference type="PROSITE" id="PS00616">
    <property type="entry name" value="HIS_ACID_PHOSPHAT_1"/>
    <property type="match status" value="1"/>
</dbReference>
<dbReference type="GO" id="GO:0003993">
    <property type="term" value="F:acid phosphatase activity"/>
    <property type="evidence" value="ECO:0007669"/>
    <property type="project" value="UniProtKB-EC"/>
</dbReference>
<dbReference type="InterPro" id="IPR033379">
    <property type="entry name" value="Acid_Pase_AS"/>
</dbReference>
<accession>A0A2A6CEC8</accession>
<gene>
    <name evidence="8" type="primary">WBGene00093585</name>
</gene>
<dbReference type="InterPro" id="IPR050645">
    <property type="entry name" value="Histidine_acid_phosphatase"/>
</dbReference>
<keyword evidence="5" id="KW-0378">Hydrolase</keyword>
<evidence type="ECO:0000256" key="5">
    <source>
        <dbReference type="ARBA" id="ARBA00022801"/>
    </source>
</evidence>
<evidence type="ECO:0000313" key="9">
    <source>
        <dbReference type="Proteomes" id="UP000005239"/>
    </source>
</evidence>
<name>A0A2A6CEC8_PRIPA</name>
<dbReference type="EC" id="3.1.3.2" evidence="3"/>
<comment type="catalytic activity">
    <reaction evidence="1">
        <text>a phosphate monoester + H2O = an alcohol + phosphate</text>
        <dbReference type="Rhea" id="RHEA:15017"/>
        <dbReference type="ChEBI" id="CHEBI:15377"/>
        <dbReference type="ChEBI" id="CHEBI:30879"/>
        <dbReference type="ChEBI" id="CHEBI:43474"/>
        <dbReference type="ChEBI" id="CHEBI:67140"/>
        <dbReference type="EC" id="3.1.3.2"/>
    </reaction>
</comment>
<reference evidence="9" key="1">
    <citation type="journal article" date="2008" name="Nat. Genet.">
        <title>The Pristionchus pacificus genome provides a unique perspective on nematode lifestyle and parasitism.</title>
        <authorList>
            <person name="Dieterich C."/>
            <person name="Clifton S.W."/>
            <person name="Schuster L.N."/>
            <person name="Chinwalla A."/>
            <person name="Delehaunty K."/>
            <person name="Dinkelacker I."/>
            <person name="Fulton L."/>
            <person name="Fulton R."/>
            <person name="Godfrey J."/>
            <person name="Minx P."/>
            <person name="Mitreva M."/>
            <person name="Roeseler W."/>
            <person name="Tian H."/>
            <person name="Witte H."/>
            <person name="Yang S.P."/>
            <person name="Wilson R.K."/>
            <person name="Sommer R.J."/>
        </authorList>
    </citation>
    <scope>NUCLEOTIDE SEQUENCE [LARGE SCALE GENOMIC DNA]</scope>
    <source>
        <strain evidence="9">PS312</strain>
    </source>
</reference>
<dbReference type="InterPro" id="IPR029033">
    <property type="entry name" value="His_PPase_superfam"/>
</dbReference>
<evidence type="ECO:0000256" key="7">
    <source>
        <dbReference type="ARBA" id="ARBA00023180"/>
    </source>
</evidence>
<dbReference type="PANTHER" id="PTHR11567:SF211">
    <property type="entry name" value="PROSTATIC ACID PHOSPHATASE"/>
    <property type="match status" value="1"/>
</dbReference>
<dbReference type="Proteomes" id="UP000005239">
    <property type="component" value="Unassembled WGS sequence"/>
</dbReference>
<dbReference type="Pfam" id="PF00328">
    <property type="entry name" value="His_Phos_2"/>
    <property type="match status" value="2"/>
</dbReference>
<evidence type="ECO:0000256" key="6">
    <source>
        <dbReference type="ARBA" id="ARBA00023157"/>
    </source>
</evidence>
<organism evidence="8 9">
    <name type="scientific">Pristionchus pacificus</name>
    <name type="common">Parasitic nematode worm</name>
    <dbReference type="NCBI Taxonomy" id="54126"/>
    <lineage>
        <taxon>Eukaryota</taxon>
        <taxon>Metazoa</taxon>
        <taxon>Ecdysozoa</taxon>
        <taxon>Nematoda</taxon>
        <taxon>Chromadorea</taxon>
        <taxon>Rhabditida</taxon>
        <taxon>Rhabditina</taxon>
        <taxon>Diplogasteromorpha</taxon>
        <taxon>Diplogasteroidea</taxon>
        <taxon>Neodiplogasteridae</taxon>
        <taxon>Pristionchus</taxon>
    </lineage>
</organism>
<evidence type="ECO:0000313" key="8">
    <source>
        <dbReference type="EnsemblMetazoa" id="PPA04031.1"/>
    </source>
</evidence>